<organism evidence="3 4">
    <name type="scientific">Enterobacter soli</name>
    <dbReference type="NCBI Taxonomy" id="885040"/>
    <lineage>
        <taxon>Bacteria</taxon>
        <taxon>Pseudomonadati</taxon>
        <taxon>Pseudomonadota</taxon>
        <taxon>Gammaproteobacteria</taxon>
        <taxon>Enterobacterales</taxon>
        <taxon>Enterobacteriaceae</taxon>
        <taxon>Enterobacter</taxon>
    </lineage>
</organism>
<proteinExistence type="predicted"/>
<sequence>MAKKPKTAKNSAKQAHRGRFQAQGQKLESSVAWAVPIPPSTEEGNKMLQDLESKLQAEEAKLRQTAFNDARNYIQAAYVAGGAYAPINKTFPVRSTRKERVDLEVNGGLAFKVEKQA</sequence>
<dbReference type="Proteomes" id="UP001225042">
    <property type="component" value="Unassembled WGS sequence"/>
</dbReference>
<name>A0AAW8HFH3_9ENTR</name>
<evidence type="ECO:0000256" key="2">
    <source>
        <dbReference type="SAM" id="MobiDB-lite"/>
    </source>
</evidence>
<reference evidence="3 4" key="1">
    <citation type="submission" date="2023-08" db="EMBL/GenBank/DDBJ databases">
        <authorList>
            <person name="Dale J."/>
        </authorList>
    </citation>
    <scope>NUCLEOTIDE SEQUENCE [LARGE SCALE GENOMIC DNA]</scope>
    <source>
        <strain evidence="3 4">2023EL-00788</strain>
    </source>
</reference>
<dbReference type="RefSeq" id="WP_045336772.1">
    <property type="nucleotide sequence ID" value="NZ_JAVDKS010000022.1"/>
</dbReference>
<evidence type="ECO:0000313" key="4">
    <source>
        <dbReference type="Proteomes" id="UP001225042"/>
    </source>
</evidence>
<evidence type="ECO:0000256" key="1">
    <source>
        <dbReference type="SAM" id="Coils"/>
    </source>
</evidence>
<feature type="region of interest" description="Disordered" evidence="2">
    <location>
        <begin position="1"/>
        <end position="27"/>
    </location>
</feature>
<evidence type="ECO:0000313" key="3">
    <source>
        <dbReference type="EMBL" id="MDQ2259573.1"/>
    </source>
</evidence>
<protein>
    <submittedName>
        <fullName evidence="3">Uncharacterized protein</fullName>
    </submittedName>
</protein>
<dbReference type="AlphaFoldDB" id="A0AAW8HFH3"/>
<keyword evidence="4" id="KW-1185">Reference proteome</keyword>
<gene>
    <name evidence="3" type="ORF">RBJ67_25930</name>
</gene>
<comment type="caution">
    <text evidence="3">The sequence shown here is derived from an EMBL/GenBank/DDBJ whole genome shotgun (WGS) entry which is preliminary data.</text>
</comment>
<keyword evidence="1" id="KW-0175">Coiled coil</keyword>
<accession>A0AAW8HFH3</accession>
<feature type="coiled-coil region" evidence="1">
    <location>
        <begin position="41"/>
        <end position="68"/>
    </location>
</feature>
<dbReference type="EMBL" id="JAVDKS010000022">
    <property type="protein sequence ID" value="MDQ2259573.1"/>
    <property type="molecule type" value="Genomic_DNA"/>
</dbReference>